<protein>
    <submittedName>
        <fullName evidence="1">Uncharacterized protein</fullName>
    </submittedName>
</protein>
<proteinExistence type="predicted"/>
<name>A0A432DTA6_9FLAO</name>
<evidence type="ECO:0000313" key="1">
    <source>
        <dbReference type="EMBL" id="RTZ46303.1"/>
    </source>
</evidence>
<accession>A0A432DTA6</accession>
<organism evidence="1 2">
    <name type="scientific">Chryseobacterium arthrosphaerae</name>
    <dbReference type="NCBI Taxonomy" id="651561"/>
    <lineage>
        <taxon>Bacteria</taxon>
        <taxon>Pseudomonadati</taxon>
        <taxon>Bacteroidota</taxon>
        <taxon>Flavobacteriia</taxon>
        <taxon>Flavobacteriales</taxon>
        <taxon>Weeksellaceae</taxon>
        <taxon>Chryseobacterium group</taxon>
        <taxon>Chryseobacterium</taxon>
    </lineage>
</organism>
<comment type="caution">
    <text evidence="1">The sequence shown here is derived from an EMBL/GenBank/DDBJ whole genome shotgun (WGS) entry which is preliminary data.</text>
</comment>
<sequence>MKNYHTVNVIEDYNIRNLTQTLQYDQKVNMKKLKGLYSEVRLVDKNVFYQLMLKYGLTVDTDGDGVDDMNDACPTVRESIHIVAVRAFEHSCS</sequence>
<dbReference type="EMBL" id="RYFC01000003">
    <property type="protein sequence ID" value="RTZ46303.1"/>
    <property type="molecule type" value="Genomic_DNA"/>
</dbReference>
<gene>
    <name evidence="1" type="ORF">EJ377_18175</name>
</gene>
<reference evidence="1 2" key="1">
    <citation type="submission" date="2018-12" db="EMBL/GenBank/DDBJ databases">
        <title>Draft Genome Sequence of Chryseobacterium arthrosphaerae strain ED882-96 Isolated from the Blood of a Patient with Liver Cirrhosis in Taiwan.</title>
        <authorList>
            <person name="Lin J.-N."/>
            <person name="Lai C.-H."/>
            <person name="Yang C.-H."/>
            <person name="Huang Y.-H."/>
        </authorList>
    </citation>
    <scope>NUCLEOTIDE SEQUENCE [LARGE SCALE GENOMIC DNA]</scope>
    <source>
        <strain evidence="1 2">ED882-96</strain>
    </source>
</reference>
<dbReference type="AlphaFoldDB" id="A0A432DTA6"/>
<evidence type="ECO:0000313" key="2">
    <source>
        <dbReference type="Proteomes" id="UP000276953"/>
    </source>
</evidence>
<dbReference type="Proteomes" id="UP000276953">
    <property type="component" value="Unassembled WGS sequence"/>
</dbReference>